<sequence>MSVTRKRSRHTSGGDSRSSPEVSQSDNVTTTAPPEVPGAPKKGLAPVSPPGSKAPFQKFIYAIVLGATLLLAWYTYDMASFLLQQDAAWWRLRFGIPTGVGSNIHNSGKGVRVIERETLEGRVNALADVLGVPAPDVASAVKHFIPSASLASMPHQTQGSEMSEVWRVLMESTD</sequence>
<evidence type="ECO:0000313" key="3">
    <source>
        <dbReference type="EMBL" id="KIK24624.1"/>
    </source>
</evidence>
<reference evidence="4" key="2">
    <citation type="submission" date="2015-01" db="EMBL/GenBank/DDBJ databases">
        <title>Evolutionary Origins and Diversification of the Mycorrhizal Mutualists.</title>
        <authorList>
            <consortium name="DOE Joint Genome Institute"/>
            <consortium name="Mycorrhizal Genomics Consortium"/>
            <person name="Kohler A."/>
            <person name="Kuo A."/>
            <person name="Nagy L.G."/>
            <person name="Floudas D."/>
            <person name="Copeland A."/>
            <person name="Barry K.W."/>
            <person name="Cichocki N."/>
            <person name="Veneault-Fourrey C."/>
            <person name="LaButti K."/>
            <person name="Lindquist E.A."/>
            <person name="Lipzen A."/>
            <person name="Lundell T."/>
            <person name="Morin E."/>
            <person name="Murat C."/>
            <person name="Riley R."/>
            <person name="Ohm R."/>
            <person name="Sun H."/>
            <person name="Tunlid A."/>
            <person name="Henrissat B."/>
            <person name="Grigoriev I.V."/>
            <person name="Hibbett D.S."/>
            <person name="Martin F."/>
        </authorList>
    </citation>
    <scope>NUCLEOTIDE SEQUENCE [LARGE SCALE GENOMIC DNA]</scope>
    <source>
        <strain evidence="4">441</strain>
    </source>
</reference>
<dbReference type="HOGENOM" id="CLU_103024_0_0_1"/>
<keyword evidence="2" id="KW-0472">Membrane</keyword>
<reference evidence="3 4" key="1">
    <citation type="submission" date="2014-04" db="EMBL/GenBank/DDBJ databases">
        <authorList>
            <consortium name="DOE Joint Genome Institute"/>
            <person name="Kuo A."/>
            <person name="Kohler A."/>
            <person name="Costa M.D."/>
            <person name="Nagy L.G."/>
            <person name="Floudas D."/>
            <person name="Copeland A."/>
            <person name="Barry K.W."/>
            <person name="Cichocki N."/>
            <person name="Veneault-Fourrey C."/>
            <person name="LaButti K."/>
            <person name="Lindquist E.A."/>
            <person name="Lipzen A."/>
            <person name="Lundell T."/>
            <person name="Morin E."/>
            <person name="Murat C."/>
            <person name="Sun H."/>
            <person name="Tunlid A."/>
            <person name="Henrissat B."/>
            <person name="Grigoriev I.V."/>
            <person name="Hibbett D.S."/>
            <person name="Martin F."/>
            <person name="Nordberg H.P."/>
            <person name="Cantor M.N."/>
            <person name="Hua S.X."/>
        </authorList>
    </citation>
    <scope>NUCLEOTIDE SEQUENCE [LARGE SCALE GENOMIC DNA]</scope>
    <source>
        <strain evidence="3 4">441</strain>
    </source>
</reference>
<feature type="region of interest" description="Disordered" evidence="1">
    <location>
        <begin position="1"/>
        <end position="48"/>
    </location>
</feature>
<organism evidence="3 4">
    <name type="scientific">Pisolithus microcarpus 441</name>
    <dbReference type="NCBI Taxonomy" id="765257"/>
    <lineage>
        <taxon>Eukaryota</taxon>
        <taxon>Fungi</taxon>
        <taxon>Dikarya</taxon>
        <taxon>Basidiomycota</taxon>
        <taxon>Agaricomycotina</taxon>
        <taxon>Agaricomycetes</taxon>
        <taxon>Agaricomycetidae</taxon>
        <taxon>Boletales</taxon>
        <taxon>Sclerodermatineae</taxon>
        <taxon>Pisolithaceae</taxon>
        <taxon>Pisolithus</taxon>
    </lineage>
</organism>
<feature type="compositionally biased region" description="Polar residues" evidence="1">
    <location>
        <begin position="11"/>
        <end position="32"/>
    </location>
</feature>
<dbReference type="OrthoDB" id="3199651at2759"/>
<name>A0A0C9ZFB4_9AGAM</name>
<dbReference type="EMBL" id="KN833714">
    <property type="protein sequence ID" value="KIK24624.1"/>
    <property type="molecule type" value="Genomic_DNA"/>
</dbReference>
<evidence type="ECO:0000256" key="2">
    <source>
        <dbReference type="SAM" id="Phobius"/>
    </source>
</evidence>
<proteinExistence type="predicted"/>
<dbReference type="Proteomes" id="UP000054018">
    <property type="component" value="Unassembled WGS sequence"/>
</dbReference>
<feature type="transmembrane region" description="Helical" evidence="2">
    <location>
        <begin position="59"/>
        <end position="76"/>
    </location>
</feature>
<gene>
    <name evidence="3" type="ORF">PISMIDRAFT_678007</name>
</gene>
<dbReference type="AlphaFoldDB" id="A0A0C9ZFB4"/>
<keyword evidence="2" id="KW-1133">Transmembrane helix</keyword>
<keyword evidence="4" id="KW-1185">Reference proteome</keyword>
<accession>A0A0C9ZFB4</accession>
<evidence type="ECO:0000256" key="1">
    <source>
        <dbReference type="SAM" id="MobiDB-lite"/>
    </source>
</evidence>
<protein>
    <submittedName>
        <fullName evidence="3">Unplaced genomic scaffold scaffold_30, whole genome shotgun sequence</fullName>
    </submittedName>
</protein>
<feature type="compositionally biased region" description="Basic residues" evidence="1">
    <location>
        <begin position="1"/>
        <end position="10"/>
    </location>
</feature>
<dbReference type="STRING" id="765257.A0A0C9ZFB4"/>
<keyword evidence="2" id="KW-0812">Transmembrane</keyword>
<evidence type="ECO:0000313" key="4">
    <source>
        <dbReference type="Proteomes" id="UP000054018"/>
    </source>
</evidence>